<dbReference type="Gene3D" id="2.60.40.10">
    <property type="entry name" value="Immunoglobulins"/>
    <property type="match status" value="1"/>
</dbReference>
<proteinExistence type="predicted"/>
<sequence length="137" mass="15646">MKKIAIILFLLSFCFSCDGEKECDKHRSVNIQVPMKETSEVLLRCTGSSYFKHFSYVYWLVGESETVDQLQQNSGYGETSHPSKPHECGNLPSADLVLTNMTEKMRDTKLTCVLMDPDGHIDESLVLREVWDCFNKT</sequence>
<dbReference type="PANTHER" id="PTHR14292:SF2">
    <property type="entry name" value="INTERLEUKIN-18-BINDING PROTEIN"/>
    <property type="match status" value="1"/>
</dbReference>
<organismHost>
    <name type="scientific">Erythrocebus patas</name>
    <name type="common">Red guenon</name>
    <name type="synonym">Cercopithecus patas</name>
    <dbReference type="NCBI Taxonomy" id="9538"/>
</organismHost>
<dbReference type="InterPro" id="IPR055139">
    <property type="entry name" value="IL18BP-like_dom"/>
</dbReference>
<dbReference type="InterPro" id="IPR039681">
    <property type="entry name" value="IL18BP"/>
</dbReference>
<dbReference type="PANTHER" id="PTHR14292">
    <property type="entry name" value="INTERLEUKIN-18-BINDING PROTEIN"/>
    <property type="match status" value="1"/>
</dbReference>
<reference evidence="2 3" key="1">
    <citation type="journal article" date="1995" name="J. Gen. Virol.">
        <title>Identification and characterization of the thymidine kinase gene of Yaba virus.</title>
        <authorList>
            <person name="Amano H."/>
            <person name="Ueda Y."/>
            <person name="Miyamura T."/>
        </authorList>
    </citation>
    <scope>NUCLEOTIDE SEQUENCE [LARGE SCALE GENOMIC DNA]</scope>
    <source>
        <strain evidence="3">VR587</strain>
    </source>
</reference>
<dbReference type="GO" id="GO:0042007">
    <property type="term" value="F:interleukin-18 binding"/>
    <property type="evidence" value="ECO:0007669"/>
    <property type="project" value="InterPro"/>
</dbReference>
<organismHost>
    <name type="scientific">Homo sapiens</name>
    <name type="common">Human</name>
    <dbReference type="NCBI Taxonomy" id="9606"/>
</organismHost>
<organismHost>
    <name type="scientific">Macaca</name>
    <name type="common">macaques</name>
    <dbReference type="NCBI Taxonomy" id="9539"/>
</organismHost>
<evidence type="ECO:0000313" key="3">
    <source>
        <dbReference type="Proteomes" id="UP000008596"/>
    </source>
</evidence>
<organismHost>
    <name type="scientific">Papio hamadryas</name>
    <name type="common">Hamadryas baboon</name>
    <dbReference type="NCBI Taxonomy" id="9557"/>
</organismHost>
<dbReference type="SMR" id="Q6TUZ6"/>
<reference evidence="2 3" key="2">
    <citation type="journal article" date="2003" name="J. Virol.">
        <title>Complete genomic sequence and comparative analysis of the tumorigenic poxvirus Yaba monkey tumor virus.</title>
        <authorList>
            <person name="Brunetti C.R."/>
            <person name="Amano H."/>
            <person name="Ueda Y."/>
            <person name="Qin J."/>
            <person name="Miyamura T."/>
            <person name="Suzuki T."/>
            <person name="Li X."/>
            <person name="Barrett J.W."/>
            <person name="McFadden G."/>
        </authorList>
    </citation>
    <scope>NUCLEOTIDE SEQUENCE [LARGE SCALE GENOMIC DNA]</scope>
    <source>
        <strain evidence="3">VR587</strain>
    </source>
</reference>
<dbReference type="EMBL" id="AY386371">
    <property type="protein sequence ID" value="AAR07373.1"/>
    <property type="molecule type" value="Genomic_DNA"/>
</dbReference>
<accession>Q6TUZ6</accession>
<dbReference type="Pfam" id="PF22009">
    <property type="entry name" value="YLDV-IL18BP-like"/>
    <property type="match status" value="1"/>
</dbReference>
<feature type="domain" description="Interleukin-18-binding protein-like" evidence="1">
    <location>
        <begin position="29"/>
        <end position="129"/>
    </location>
</feature>
<dbReference type="GeneID" id="2943666"/>
<protein>
    <submittedName>
        <fullName evidence="2">14L</fullName>
    </submittedName>
</protein>
<organism evidence="2 3">
    <name type="scientific">Yaba monkey tumor virus (strain VR587)</name>
    <name type="common">YMTV</name>
    <dbReference type="NCBI Taxonomy" id="928314"/>
    <lineage>
        <taxon>Viruses</taxon>
        <taxon>Varidnaviria</taxon>
        <taxon>Bamfordvirae</taxon>
        <taxon>Nucleocytoviricota</taxon>
        <taxon>Pokkesviricetes</taxon>
        <taxon>Chitovirales</taxon>
        <taxon>Poxviridae</taxon>
        <taxon>Chordopoxvirinae</taxon>
        <taxon>Yatapoxvirus</taxon>
        <taxon>Yatapoxvirus yabapox</taxon>
        <taxon>Yaba monkey tumor virus</taxon>
    </lineage>
</organism>
<reference evidence="2 3" key="3">
    <citation type="journal article" date="2003" name="Proc. Natl. Acad. Sci. U.S.A.">
        <title>A secreted high-affinity inhibitor of human TNF from Tanapox virus.</title>
        <authorList>
            <person name="Brunetti C.R."/>
            <person name="Paulose-Murphy M."/>
            <person name="Singh R."/>
            <person name="Qin J."/>
            <person name="Barrett J.W."/>
            <person name="Tardivel A."/>
            <person name="Schneider P."/>
            <person name="Essani K."/>
            <person name="McFadden G."/>
        </authorList>
    </citation>
    <scope>NUCLEOTIDE SEQUENCE [LARGE SCALE GENOMIC DNA]</scope>
    <source>
        <strain evidence="3">VR587</strain>
    </source>
</reference>
<dbReference type="RefSeq" id="NP_938272.1">
    <property type="nucleotide sequence ID" value="NC_005179.1"/>
</dbReference>
<evidence type="ECO:0000259" key="1">
    <source>
        <dbReference type="Pfam" id="PF22009"/>
    </source>
</evidence>
<evidence type="ECO:0000313" key="2">
    <source>
        <dbReference type="EMBL" id="AAR07373.1"/>
    </source>
</evidence>
<dbReference type="InterPro" id="IPR013783">
    <property type="entry name" value="Ig-like_fold"/>
</dbReference>
<dbReference type="KEGG" id="vg:2943666"/>
<dbReference type="Proteomes" id="UP000008596">
    <property type="component" value="Segment"/>
</dbReference>
<keyword evidence="3" id="KW-1185">Reference proteome</keyword>
<name>Q6TUZ6_YMTV5</name>